<dbReference type="FunFam" id="1.10.10.10:FF:000027">
    <property type="entry name" value="Heat shock transcription factor 1"/>
    <property type="match status" value="1"/>
</dbReference>
<dbReference type="AlphaFoldDB" id="A0ABD3SQT9"/>
<dbReference type="PANTHER" id="PTHR10015">
    <property type="entry name" value="HEAT SHOCK TRANSCRIPTION FACTOR"/>
    <property type="match status" value="1"/>
</dbReference>
<feature type="domain" description="HSF-type DNA-binding" evidence="9">
    <location>
        <begin position="67"/>
        <end position="172"/>
    </location>
</feature>
<dbReference type="InterPro" id="IPR036388">
    <property type="entry name" value="WH-like_DNA-bd_sf"/>
</dbReference>
<dbReference type="Proteomes" id="UP001530377">
    <property type="component" value="Unassembled WGS sequence"/>
</dbReference>
<keyword evidence="7" id="KW-0175">Coiled coil</keyword>
<evidence type="ECO:0000259" key="9">
    <source>
        <dbReference type="SMART" id="SM00415"/>
    </source>
</evidence>
<dbReference type="PRINTS" id="PR00056">
    <property type="entry name" value="HSFDOMAIN"/>
</dbReference>
<keyword evidence="5" id="KW-0539">Nucleus</keyword>
<evidence type="ECO:0000313" key="11">
    <source>
        <dbReference type="Proteomes" id="UP001530377"/>
    </source>
</evidence>
<dbReference type="SMART" id="SM00415">
    <property type="entry name" value="HSF"/>
    <property type="match status" value="1"/>
</dbReference>
<evidence type="ECO:0000256" key="2">
    <source>
        <dbReference type="ARBA" id="ARBA00023015"/>
    </source>
</evidence>
<sequence>MPKRRNEESSDNDDDVNHNLDDAENVTSSLTSDDHRQSSSKQGSRSSGDKVDACSDEDDPECRNSDAIPIFLKKTYRMIETCDPALCGWTDDGEMFVVKNPDQFAAEIIPQYFDHNKFSSFARQLNFYGFRKIQTKPIRNEDFDKSTAKHVKFFNEKFKRGRYDLLREIQRSTRGAGSQATLADQAREVETLQSSVVALEGRVQDLEARLREQAMRMDREIQSKVEYAVLELLSSRQPMAQQHAPSSSAAAAMQTQYMGLPTLSHPSAFHQDTGSLLGGMTPLSRAERGYGNEVGSRNPQLGGMNWDSALLASQAAAATASLVASINKGDRSLTSSSSPSLHSHPKQKSVPPPQQQQGMSDRLIQGGVGLHQNIQAVDGGLVGGGLPSASASNPSMLLRNAWEDKFFSTLMMQDGANRAASLAGLAAHNGIGGTVGGNGGGMGMGSVSGPSLAAFAAVQHMQQQQQGQHHRGLAGHHQQHAAVAQAYLQQQQREMNRMNGNADASLGGDSFERNTTSEIQGGLNGNAQGAKVTGEGGCSYTTGGAAEAV</sequence>
<evidence type="ECO:0000256" key="8">
    <source>
        <dbReference type="SAM" id="MobiDB-lite"/>
    </source>
</evidence>
<dbReference type="SUPFAM" id="SSF46785">
    <property type="entry name" value="Winged helix' DNA-binding domain"/>
    <property type="match status" value="1"/>
</dbReference>
<comment type="caution">
    <text evidence="10">The sequence shown here is derived from an EMBL/GenBank/DDBJ whole genome shotgun (WGS) entry which is preliminary data.</text>
</comment>
<evidence type="ECO:0000256" key="1">
    <source>
        <dbReference type="ARBA" id="ARBA00004123"/>
    </source>
</evidence>
<gene>
    <name evidence="10" type="ORF">ACHAXA_000034</name>
</gene>
<dbReference type="Pfam" id="PF00447">
    <property type="entry name" value="HSF_DNA-bind"/>
    <property type="match status" value="1"/>
</dbReference>
<keyword evidence="11" id="KW-1185">Reference proteome</keyword>
<reference evidence="10 11" key="1">
    <citation type="submission" date="2024-10" db="EMBL/GenBank/DDBJ databases">
        <title>Updated reference genomes for cyclostephanoid diatoms.</title>
        <authorList>
            <person name="Roberts W.R."/>
            <person name="Alverson A.J."/>
        </authorList>
    </citation>
    <scope>NUCLEOTIDE SEQUENCE [LARGE SCALE GENOMIC DNA]</scope>
    <source>
        <strain evidence="10 11">AJA228-03</strain>
    </source>
</reference>
<organism evidence="10 11">
    <name type="scientific">Cyclostephanos tholiformis</name>
    <dbReference type="NCBI Taxonomy" id="382380"/>
    <lineage>
        <taxon>Eukaryota</taxon>
        <taxon>Sar</taxon>
        <taxon>Stramenopiles</taxon>
        <taxon>Ochrophyta</taxon>
        <taxon>Bacillariophyta</taxon>
        <taxon>Coscinodiscophyceae</taxon>
        <taxon>Thalassiosirophycidae</taxon>
        <taxon>Stephanodiscales</taxon>
        <taxon>Stephanodiscaceae</taxon>
        <taxon>Cyclostephanos</taxon>
    </lineage>
</organism>
<feature type="compositionally biased region" description="Low complexity" evidence="8">
    <location>
        <begin position="332"/>
        <end position="342"/>
    </location>
</feature>
<evidence type="ECO:0000256" key="5">
    <source>
        <dbReference type="ARBA" id="ARBA00023242"/>
    </source>
</evidence>
<dbReference type="GO" id="GO:0003677">
    <property type="term" value="F:DNA binding"/>
    <property type="evidence" value="ECO:0007669"/>
    <property type="project" value="UniProtKB-KW"/>
</dbReference>
<dbReference type="PANTHER" id="PTHR10015:SF206">
    <property type="entry name" value="HSF-TYPE DNA-BINDING DOMAIN-CONTAINING PROTEIN"/>
    <property type="match status" value="1"/>
</dbReference>
<name>A0ABD3SQT9_9STRA</name>
<keyword evidence="4" id="KW-0804">Transcription</keyword>
<evidence type="ECO:0000313" key="10">
    <source>
        <dbReference type="EMBL" id="KAL3826970.1"/>
    </source>
</evidence>
<evidence type="ECO:0000256" key="3">
    <source>
        <dbReference type="ARBA" id="ARBA00023125"/>
    </source>
</evidence>
<dbReference type="Gene3D" id="1.10.10.10">
    <property type="entry name" value="Winged helix-like DNA-binding domain superfamily/Winged helix DNA-binding domain"/>
    <property type="match status" value="1"/>
</dbReference>
<evidence type="ECO:0000256" key="6">
    <source>
        <dbReference type="RuleBase" id="RU004020"/>
    </source>
</evidence>
<feature type="region of interest" description="Disordered" evidence="8">
    <location>
        <begin position="329"/>
        <end position="360"/>
    </location>
</feature>
<evidence type="ECO:0000256" key="7">
    <source>
        <dbReference type="SAM" id="Coils"/>
    </source>
</evidence>
<accession>A0ABD3SQT9</accession>
<dbReference type="EMBL" id="JALLPB020000010">
    <property type="protein sequence ID" value="KAL3826970.1"/>
    <property type="molecule type" value="Genomic_DNA"/>
</dbReference>
<keyword evidence="2" id="KW-0805">Transcription regulation</keyword>
<comment type="similarity">
    <text evidence="6">Belongs to the HSF family.</text>
</comment>
<feature type="coiled-coil region" evidence="7">
    <location>
        <begin position="182"/>
        <end position="223"/>
    </location>
</feature>
<comment type="subcellular location">
    <subcellularLocation>
        <location evidence="1">Nucleus</location>
    </subcellularLocation>
</comment>
<dbReference type="GO" id="GO:0005634">
    <property type="term" value="C:nucleus"/>
    <property type="evidence" value="ECO:0007669"/>
    <property type="project" value="UniProtKB-SubCell"/>
</dbReference>
<evidence type="ECO:0000256" key="4">
    <source>
        <dbReference type="ARBA" id="ARBA00023163"/>
    </source>
</evidence>
<protein>
    <recommendedName>
        <fullName evidence="9">HSF-type DNA-binding domain-containing protein</fullName>
    </recommendedName>
</protein>
<dbReference type="InterPro" id="IPR036390">
    <property type="entry name" value="WH_DNA-bd_sf"/>
</dbReference>
<feature type="region of interest" description="Disordered" evidence="8">
    <location>
        <begin position="263"/>
        <end position="297"/>
    </location>
</feature>
<keyword evidence="3" id="KW-0238">DNA-binding</keyword>
<proteinExistence type="inferred from homology"/>
<feature type="region of interest" description="Disordered" evidence="8">
    <location>
        <begin position="1"/>
        <end position="61"/>
    </location>
</feature>
<dbReference type="InterPro" id="IPR000232">
    <property type="entry name" value="HSF_DNA-bd"/>
</dbReference>